<comment type="catalytic activity">
    <reaction evidence="7 8">
        <text>tRNA(Trp) + L-tryptophan + ATP = L-tryptophyl-tRNA(Trp) + AMP + diphosphate + H(+)</text>
        <dbReference type="Rhea" id="RHEA:24080"/>
        <dbReference type="Rhea" id="RHEA-COMP:9671"/>
        <dbReference type="Rhea" id="RHEA-COMP:9705"/>
        <dbReference type="ChEBI" id="CHEBI:15378"/>
        <dbReference type="ChEBI" id="CHEBI:30616"/>
        <dbReference type="ChEBI" id="CHEBI:33019"/>
        <dbReference type="ChEBI" id="CHEBI:57912"/>
        <dbReference type="ChEBI" id="CHEBI:78442"/>
        <dbReference type="ChEBI" id="CHEBI:78535"/>
        <dbReference type="ChEBI" id="CHEBI:456215"/>
        <dbReference type="EC" id="6.1.1.2"/>
    </reaction>
</comment>
<feature type="short sequence motif" description="'HIGH' region" evidence="8">
    <location>
        <begin position="12"/>
        <end position="20"/>
    </location>
</feature>
<evidence type="ECO:0000313" key="10">
    <source>
        <dbReference type="EMBL" id="MDR6552614.1"/>
    </source>
</evidence>
<reference evidence="10 11" key="1">
    <citation type="submission" date="2023-07" db="EMBL/GenBank/DDBJ databases">
        <title>Sorghum-associated microbial communities from plants grown in Nebraska, USA.</title>
        <authorList>
            <person name="Schachtman D."/>
        </authorList>
    </citation>
    <scope>NUCLEOTIDE SEQUENCE [LARGE SCALE GENOMIC DNA]</scope>
    <source>
        <strain evidence="10 11">CC258</strain>
    </source>
</reference>
<feature type="binding site" evidence="8">
    <location>
        <begin position="19"/>
        <end position="20"/>
    </location>
    <ligand>
        <name>ATP</name>
        <dbReference type="ChEBI" id="CHEBI:30616"/>
    </ligand>
</feature>
<dbReference type="Proteomes" id="UP001267290">
    <property type="component" value="Unassembled WGS sequence"/>
</dbReference>
<feature type="binding site" evidence="8">
    <location>
        <begin position="156"/>
        <end position="158"/>
    </location>
    <ligand>
        <name>ATP</name>
        <dbReference type="ChEBI" id="CHEBI:30616"/>
    </ligand>
</feature>
<comment type="function">
    <text evidence="8">Catalyzes the attachment of tryptophan to tRNA(Trp).</text>
</comment>
<dbReference type="GO" id="GO:0004830">
    <property type="term" value="F:tryptophan-tRNA ligase activity"/>
    <property type="evidence" value="ECO:0007669"/>
    <property type="project" value="UniProtKB-EC"/>
</dbReference>
<dbReference type="InterPro" id="IPR014729">
    <property type="entry name" value="Rossmann-like_a/b/a_fold"/>
</dbReference>
<evidence type="ECO:0000256" key="3">
    <source>
        <dbReference type="ARBA" id="ARBA00022741"/>
    </source>
</evidence>
<feature type="binding site" evidence="8">
    <location>
        <position position="195"/>
    </location>
    <ligand>
        <name>ATP</name>
        <dbReference type="ChEBI" id="CHEBI:30616"/>
    </ligand>
</feature>
<comment type="similarity">
    <text evidence="1 8 9">Belongs to the class-I aminoacyl-tRNA synthetase family.</text>
</comment>
<feature type="short sequence motif" description="'KMSKS' region" evidence="8">
    <location>
        <begin position="202"/>
        <end position="206"/>
    </location>
</feature>
<keyword evidence="4 8" id="KW-0067">ATP-binding</keyword>
<evidence type="ECO:0000256" key="5">
    <source>
        <dbReference type="ARBA" id="ARBA00022917"/>
    </source>
</evidence>
<feature type="binding site" evidence="8">
    <location>
        <position position="144"/>
    </location>
    <ligand>
        <name>L-tryptophan</name>
        <dbReference type="ChEBI" id="CHEBI:57912"/>
    </ligand>
</feature>
<keyword evidence="8" id="KW-0963">Cytoplasm</keyword>
<dbReference type="InterPro" id="IPR050203">
    <property type="entry name" value="Trp-tRNA_synthetase"/>
</dbReference>
<keyword evidence="11" id="KW-1185">Reference proteome</keyword>
<dbReference type="EC" id="6.1.1.2" evidence="8"/>
<keyword evidence="6 8" id="KW-0030">Aminoacyl-tRNA synthetase</keyword>
<evidence type="ECO:0000256" key="6">
    <source>
        <dbReference type="ARBA" id="ARBA00023146"/>
    </source>
</evidence>
<dbReference type="NCBIfam" id="TIGR00233">
    <property type="entry name" value="trpS"/>
    <property type="match status" value="1"/>
</dbReference>
<dbReference type="InterPro" id="IPR001412">
    <property type="entry name" value="aa-tRNA-synth_I_CS"/>
</dbReference>
<dbReference type="CDD" id="cd00806">
    <property type="entry name" value="TrpRS_core"/>
    <property type="match status" value="1"/>
</dbReference>
<protein>
    <recommendedName>
        <fullName evidence="8">Tryptophan--tRNA ligase</fullName>
        <ecNumber evidence="8">6.1.1.2</ecNumber>
    </recommendedName>
    <alternativeName>
        <fullName evidence="8">Tryptophanyl-tRNA synthetase</fullName>
        <shortName evidence="8">TrpRS</shortName>
    </alternativeName>
</protein>
<dbReference type="Gene3D" id="1.10.240.10">
    <property type="entry name" value="Tyrosyl-Transfer RNA Synthetase"/>
    <property type="match status" value="1"/>
</dbReference>
<dbReference type="RefSeq" id="WP_310500137.1">
    <property type="nucleotide sequence ID" value="NZ_JAVDSB010000007.1"/>
</dbReference>
<keyword evidence="3 8" id="KW-0547">Nucleotide-binding</keyword>
<comment type="caution">
    <text evidence="10">The sequence shown here is derived from an EMBL/GenBank/DDBJ whole genome shotgun (WGS) entry which is preliminary data.</text>
</comment>
<dbReference type="InterPro" id="IPR002306">
    <property type="entry name" value="Trp-tRNA-ligase"/>
</dbReference>
<dbReference type="EMBL" id="JAVDSB010000007">
    <property type="protein sequence ID" value="MDR6552614.1"/>
    <property type="molecule type" value="Genomic_DNA"/>
</dbReference>
<dbReference type="HAMAP" id="MF_00140_B">
    <property type="entry name" value="Trp_tRNA_synth_B"/>
    <property type="match status" value="1"/>
</dbReference>
<comment type="subcellular location">
    <subcellularLocation>
        <location evidence="8">Cytoplasm</location>
    </subcellularLocation>
</comment>
<evidence type="ECO:0000256" key="9">
    <source>
        <dbReference type="RuleBase" id="RU363036"/>
    </source>
</evidence>
<sequence length="335" mass="37969">MTNEIVLTGIKPTGKVHLGNYIAAIKPALQIAKESDCIALFFIADYHALTFIQNRDEFNELSYGIAATWLALGLDPDRVIFYRQSDVPEIFELNWILSCLTPKGLMNRAHAYKAIIDHNQQLGLDTDTGVNMGLFTYPILMTADILLFQSDKVPVGKDQIQYVEIARDIADGFNRSYGDTFKLPNYVVDENTYVIPGLDGRKMSKSYKNTIPLFESADSLKKLINKIKTDSIPPNEPKDPDTSNVFLLYKEFANPSQIQELRENYQKGISWGEAKQELFRVMNDYLEEPRKRYNELMASPEIIDSILLEGAKKARALAAPLLENVKTKIGRYKSL</sequence>
<dbReference type="SUPFAM" id="SSF52374">
    <property type="entry name" value="Nucleotidylyl transferase"/>
    <property type="match status" value="1"/>
</dbReference>
<feature type="binding site" evidence="8">
    <location>
        <begin position="11"/>
        <end position="13"/>
    </location>
    <ligand>
        <name>ATP</name>
        <dbReference type="ChEBI" id="CHEBI:30616"/>
    </ligand>
</feature>
<proteinExistence type="inferred from homology"/>
<dbReference type="Gene3D" id="3.40.50.620">
    <property type="entry name" value="HUPs"/>
    <property type="match status" value="1"/>
</dbReference>
<evidence type="ECO:0000256" key="7">
    <source>
        <dbReference type="ARBA" id="ARBA00049929"/>
    </source>
</evidence>
<evidence type="ECO:0000256" key="2">
    <source>
        <dbReference type="ARBA" id="ARBA00022598"/>
    </source>
</evidence>
<accession>A0ABU1NZ79</accession>
<dbReference type="Pfam" id="PF00579">
    <property type="entry name" value="tRNA-synt_1b"/>
    <property type="match status" value="1"/>
</dbReference>
<evidence type="ECO:0000256" key="1">
    <source>
        <dbReference type="ARBA" id="ARBA00005594"/>
    </source>
</evidence>
<comment type="subunit">
    <text evidence="8">Homodimer.</text>
</comment>
<evidence type="ECO:0000256" key="4">
    <source>
        <dbReference type="ARBA" id="ARBA00022840"/>
    </source>
</evidence>
<name>A0ABU1NZ79_9BACL</name>
<evidence type="ECO:0000313" key="11">
    <source>
        <dbReference type="Proteomes" id="UP001267290"/>
    </source>
</evidence>
<keyword evidence="2 8" id="KW-0436">Ligase</keyword>
<dbReference type="PRINTS" id="PR01039">
    <property type="entry name" value="TRNASYNTHTRP"/>
</dbReference>
<gene>
    <name evidence="8" type="primary">trpS</name>
    <name evidence="10" type="ORF">J2736_003821</name>
</gene>
<feature type="binding site" evidence="8">
    <location>
        <begin position="202"/>
        <end position="206"/>
    </location>
    <ligand>
        <name>ATP</name>
        <dbReference type="ChEBI" id="CHEBI:30616"/>
    </ligand>
</feature>
<evidence type="ECO:0000256" key="8">
    <source>
        <dbReference type="HAMAP-Rule" id="MF_00140"/>
    </source>
</evidence>
<dbReference type="PANTHER" id="PTHR43766">
    <property type="entry name" value="TRYPTOPHAN--TRNA LIGASE, MITOCHONDRIAL"/>
    <property type="match status" value="1"/>
</dbReference>
<organism evidence="10 11">
    <name type="scientific">Paenibacillus qinlingensis</name>
    <dbReference type="NCBI Taxonomy" id="1837343"/>
    <lineage>
        <taxon>Bacteria</taxon>
        <taxon>Bacillati</taxon>
        <taxon>Bacillota</taxon>
        <taxon>Bacilli</taxon>
        <taxon>Bacillales</taxon>
        <taxon>Paenibacillaceae</taxon>
        <taxon>Paenibacillus</taxon>
    </lineage>
</organism>
<dbReference type="PANTHER" id="PTHR43766:SF1">
    <property type="entry name" value="TRYPTOPHAN--TRNA LIGASE, MITOCHONDRIAL"/>
    <property type="match status" value="1"/>
</dbReference>
<dbReference type="PROSITE" id="PS00178">
    <property type="entry name" value="AA_TRNA_LIGASE_I"/>
    <property type="match status" value="1"/>
</dbReference>
<dbReference type="InterPro" id="IPR024109">
    <property type="entry name" value="Trp-tRNA-ligase_bac-type"/>
</dbReference>
<dbReference type="InterPro" id="IPR002305">
    <property type="entry name" value="aa-tRNA-synth_Ic"/>
</dbReference>
<keyword evidence="5 8" id="KW-0648">Protein biosynthesis</keyword>
<dbReference type="NCBIfam" id="NF009207">
    <property type="entry name" value="PRK12556.1"/>
    <property type="match status" value="1"/>
</dbReference>